<dbReference type="AlphaFoldDB" id="A0A0M0K4Q2"/>
<dbReference type="InterPro" id="IPR052103">
    <property type="entry name" value="Dual_spec_Phospatases"/>
</dbReference>
<dbReference type="GO" id="GO:0005737">
    <property type="term" value="C:cytoplasm"/>
    <property type="evidence" value="ECO:0007669"/>
    <property type="project" value="TreeGrafter"/>
</dbReference>
<dbReference type="SUPFAM" id="SSF53300">
    <property type="entry name" value="vWA-like"/>
    <property type="match status" value="1"/>
</dbReference>
<evidence type="ECO:0000256" key="2">
    <source>
        <dbReference type="ARBA" id="ARBA00022801"/>
    </source>
</evidence>
<dbReference type="InterPro" id="IPR029021">
    <property type="entry name" value="Prot-tyrosine_phosphatase-like"/>
</dbReference>
<dbReference type="InterPro" id="IPR000387">
    <property type="entry name" value="Tyr_Pase_dom"/>
</dbReference>
<dbReference type="Proteomes" id="UP000037460">
    <property type="component" value="Unassembled WGS sequence"/>
</dbReference>
<dbReference type="GO" id="GO:0004721">
    <property type="term" value="F:phosphoprotein phosphatase activity"/>
    <property type="evidence" value="ECO:0007669"/>
    <property type="project" value="UniProtKB-KW"/>
</dbReference>
<evidence type="ECO:0000256" key="3">
    <source>
        <dbReference type="ARBA" id="ARBA00022912"/>
    </source>
</evidence>
<dbReference type="Pfam" id="PF00782">
    <property type="entry name" value="DSPc"/>
    <property type="match status" value="1"/>
</dbReference>
<evidence type="ECO:0000259" key="4">
    <source>
        <dbReference type="PROSITE" id="PS50056"/>
    </source>
</evidence>
<keyword evidence="3" id="KW-0904">Protein phosphatase</keyword>
<keyword evidence="2" id="KW-0378">Hydrolase</keyword>
<accession>A0A0M0K4Q2</accession>
<dbReference type="PROSITE" id="PS50056">
    <property type="entry name" value="TYR_PHOSPHATASE_2"/>
    <property type="match status" value="1"/>
</dbReference>
<gene>
    <name evidence="5" type="ORF">Ctob_005868</name>
</gene>
<evidence type="ECO:0000256" key="1">
    <source>
        <dbReference type="ARBA" id="ARBA00008601"/>
    </source>
</evidence>
<dbReference type="SUPFAM" id="SSF52799">
    <property type="entry name" value="(Phosphotyrosine protein) phosphatases II"/>
    <property type="match status" value="1"/>
</dbReference>
<dbReference type="InterPro" id="IPR000340">
    <property type="entry name" value="Dual-sp_phosphatase_cat-dom"/>
</dbReference>
<comment type="caution">
    <text evidence="5">The sequence shown here is derived from an EMBL/GenBank/DDBJ whole genome shotgun (WGS) entry which is preliminary data.</text>
</comment>
<protein>
    <submittedName>
        <fullName evidence="5">Dual specificity protein phosphatase 5-like protein</fullName>
    </submittedName>
</protein>
<dbReference type="PANTHER" id="PTHR45961:SF6">
    <property type="entry name" value="IP21249P"/>
    <property type="match status" value="1"/>
</dbReference>
<dbReference type="Gene3D" id="3.90.190.10">
    <property type="entry name" value="Protein tyrosine phosphatase superfamily"/>
    <property type="match status" value="1"/>
</dbReference>
<dbReference type="InterPro" id="IPR036465">
    <property type="entry name" value="vWFA_dom_sf"/>
</dbReference>
<comment type="similarity">
    <text evidence="1">Belongs to the protein-tyrosine phosphatase family. Non-receptor class dual specificity subfamily.</text>
</comment>
<dbReference type="EMBL" id="JWZX01001418">
    <property type="protein sequence ID" value="KOO33800.1"/>
    <property type="molecule type" value="Genomic_DNA"/>
</dbReference>
<organism evidence="5 6">
    <name type="scientific">Chrysochromulina tobinii</name>
    <dbReference type="NCBI Taxonomy" id="1460289"/>
    <lineage>
        <taxon>Eukaryota</taxon>
        <taxon>Haptista</taxon>
        <taxon>Haptophyta</taxon>
        <taxon>Prymnesiophyceae</taxon>
        <taxon>Prymnesiales</taxon>
        <taxon>Chrysochromulinaceae</taxon>
        <taxon>Chrysochromulina</taxon>
    </lineage>
</organism>
<reference evidence="6" key="1">
    <citation type="journal article" date="2015" name="PLoS Genet.">
        <title>Genome Sequence and Transcriptome Analyses of Chrysochromulina tobin: Metabolic Tools for Enhanced Algal Fitness in the Prominent Order Prymnesiales (Haptophyceae).</title>
        <authorList>
            <person name="Hovde B.T."/>
            <person name="Deodato C.R."/>
            <person name="Hunsperger H.M."/>
            <person name="Ryken S.A."/>
            <person name="Yost W."/>
            <person name="Jha R.K."/>
            <person name="Patterson J."/>
            <person name="Monnat R.J. Jr."/>
            <person name="Barlow S.B."/>
            <person name="Starkenburg S.R."/>
            <person name="Cattolico R.A."/>
        </authorList>
    </citation>
    <scope>NUCLEOTIDE SEQUENCE</scope>
    <source>
        <strain evidence="6">CCMP291</strain>
    </source>
</reference>
<feature type="non-terminal residue" evidence="5">
    <location>
        <position position="492"/>
    </location>
</feature>
<sequence>MGPLLRGPTRVLKFGATPTVLAPREESPPMMTELISLGWDGSSGGTYLWHMIQQDVLGRYRPAGGKLRLIVITDGHDTLSPAQYAGLRGMDPLMNDLHAAGYDVEWHVVVLGQVSQRERYAALAAATGGSYAALAAATGGSYAALAAATGGSYLAVEGRFDEHSRAASAFLDAIHNSGRPDGEAHQERRRRQKQYELENALRPIKEIQNCDGDEYNCFNLRLMSKSLNITKGKAITRWIESRQKWSEGKPLPHNVRVDLQDAFDKCTALKNGEILPEEVVPGVWTAHYHDIDTQEKLFAATKGAPIKMVVNSALSQCACRTGFYGPDVIVMEVDLEDDPNERKYFDQGKPSTSTVADKSVPLKLRCAGDAKKDFTPVSVAIEAVLASGGHVLIHCMASLSRSPAFVLSHIMRTRNLTLLEAAHVMKPKWDAVWPCDRFTFQLIEYEAELAKPNRFSQAELTALLDQAAAAGALPPANAPAKASTVDEPLQIS</sequence>
<dbReference type="PANTHER" id="PTHR45961">
    <property type="entry name" value="IP21249P"/>
    <property type="match status" value="1"/>
</dbReference>
<keyword evidence="6" id="KW-1185">Reference proteome</keyword>
<dbReference type="SMART" id="SM00195">
    <property type="entry name" value="DSPc"/>
    <property type="match status" value="1"/>
</dbReference>
<proteinExistence type="inferred from homology"/>
<dbReference type="InterPro" id="IPR020422">
    <property type="entry name" value="TYR_PHOSPHATASE_DUAL_dom"/>
</dbReference>
<evidence type="ECO:0000313" key="5">
    <source>
        <dbReference type="EMBL" id="KOO33800.1"/>
    </source>
</evidence>
<evidence type="ECO:0000313" key="6">
    <source>
        <dbReference type="Proteomes" id="UP000037460"/>
    </source>
</evidence>
<name>A0A0M0K4Q2_9EUKA</name>
<dbReference type="OrthoDB" id="10252009at2759"/>
<feature type="domain" description="Tyrosine specific protein phosphatases" evidence="4">
    <location>
        <begin position="372"/>
        <end position="426"/>
    </location>
</feature>